<dbReference type="STRING" id="941907.SAMN06295910_2480"/>
<dbReference type="PANTHER" id="PTHR21581">
    <property type="entry name" value="D-ALANYL-D-ALANINE CARBOXYPEPTIDASE"/>
    <property type="match status" value="1"/>
</dbReference>
<dbReference type="UniPathway" id="UPA00219"/>
<keyword evidence="10" id="KW-0573">Peptidoglycan synthesis</keyword>
<evidence type="ECO:0000256" key="6">
    <source>
        <dbReference type="ARBA" id="ARBA00022670"/>
    </source>
</evidence>
<dbReference type="GO" id="GO:0009252">
    <property type="term" value="P:peptidoglycan biosynthetic process"/>
    <property type="evidence" value="ECO:0007669"/>
    <property type="project" value="UniProtKB-UniPathway"/>
</dbReference>
<keyword evidence="11" id="KW-0961">Cell wall biogenesis/degradation</keyword>
<comment type="catalytic activity">
    <reaction evidence="12">
        <text>Preferential cleavage: (Ac)2-L-Lys-D-Ala-|-D-Ala. Also transpeptidation of peptidyl-alanyl moieties that are N-acyl substituents of D-alanine.</text>
        <dbReference type="EC" id="3.4.16.4"/>
    </reaction>
</comment>
<dbReference type="InterPro" id="IPR001967">
    <property type="entry name" value="Peptidase_S11_N"/>
</dbReference>
<name>A0A1X7GY93_9SPHN</name>
<dbReference type="InterPro" id="IPR012338">
    <property type="entry name" value="Beta-lactam/transpept-like"/>
</dbReference>
<organism evidence="18 19">
    <name type="scientific">Allosphingosinicella indica</name>
    <dbReference type="NCBI Taxonomy" id="941907"/>
    <lineage>
        <taxon>Bacteria</taxon>
        <taxon>Pseudomonadati</taxon>
        <taxon>Pseudomonadota</taxon>
        <taxon>Alphaproteobacteria</taxon>
        <taxon>Sphingomonadales</taxon>
        <taxon>Sphingomonadaceae</taxon>
        <taxon>Allosphingosinicella</taxon>
    </lineage>
</organism>
<dbReference type="Gene3D" id="3.40.710.10">
    <property type="entry name" value="DD-peptidase/beta-lactamase superfamily"/>
    <property type="match status" value="1"/>
</dbReference>
<evidence type="ECO:0000256" key="3">
    <source>
        <dbReference type="ARBA" id="ARBA00007164"/>
    </source>
</evidence>
<evidence type="ECO:0000313" key="19">
    <source>
        <dbReference type="Proteomes" id="UP000192934"/>
    </source>
</evidence>
<protein>
    <recommendedName>
        <fullName evidence="4">serine-type D-Ala-D-Ala carboxypeptidase</fullName>
        <ecNumber evidence="4">3.4.16.4</ecNumber>
    </recommendedName>
</protein>
<dbReference type="GO" id="GO:0006508">
    <property type="term" value="P:proteolysis"/>
    <property type="evidence" value="ECO:0007669"/>
    <property type="project" value="UniProtKB-KW"/>
</dbReference>
<evidence type="ECO:0000256" key="8">
    <source>
        <dbReference type="ARBA" id="ARBA00022801"/>
    </source>
</evidence>
<dbReference type="EMBL" id="LT840185">
    <property type="protein sequence ID" value="SMF76635.1"/>
    <property type="molecule type" value="Genomic_DNA"/>
</dbReference>
<dbReference type="PRINTS" id="PR00725">
    <property type="entry name" value="DADACBPTASE1"/>
</dbReference>
<keyword evidence="19" id="KW-1185">Reference proteome</keyword>
<evidence type="ECO:0000256" key="12">
    <source>
        <dbReference type="ARBA" id="ARBA00034000"/>
    </source>
</evidence>
<dbReference type="InterPro" id="IPR037167">
    <property type="entry name" value="Peptidase_S11_C_sf"/>
</dbReference>
<dbReference type="EC" id="3.4.16.4" evidence="4"/>
<keyword evidence="6" id="KW-0645">Protease</keyword>
<accession>A0A1X7GY93</accession>
<evidence type="ECO:0000313" key="18">
    <source>
        <dbReference type="EMBL" id="SMF76635.1"/>
    </source>
</evidence>
<evidence type="ECO:0000256" key="9">
    <source>
        <dbReference type="ARBA" id="ARBA00022960"/>
    </source>
</evidence>
<reference evidence="19" key="1">
    <citation type="submission" date="2017-04" db="EMBL/GenBank/DDBJ databases">
        <authorList>
            <person name="Varghese N."/>
            <person name="Submissions S."/>
        </authorList>
    </citation>
    <scope>NUCLEOTIDE SEQUENCE [LARGE SCALE GENOMIC DNA]</scope>
    <source>
        <strain evidence="19">Dd16</strain>
    </source>
</reference>
<evidence type="ECO:0000256" key="10">
    <source>
        <dbReference type="ARBA" id="ARBA00022984"/>
    </source>
</evidence>
<feature type="domain" description="Peptidase S11 D-Ala-D-Ala carboxypeptidase A C-terminal" evidence="17">
    <location>
        <begin position="283"/>
        <end position="373"/>
    </location>
</feature>
<feature type="binding site" evidence="14">
    <location>
        <position position="233"/>
    </location>
    <ligand>
        <name>substrate</name>
    </ligand>
</feature>
<dbReference type="Pfam" id="PF07943">
    <property type="entry name" value="PBP5_C"/>
    <property type="match status" value="1"/>
</dbReference>
<proteinExistence type="inferred from homology"/>
<evidence type="ECO:0000256" key="15">
    <source>
        <dbReference type="RuleBase" id="RU004016"/>
    </source>
</evidence>
<dbReference type="GO" id="GO:0071555">
    <property type="term" value="P:cell wall organization"/>
    <property type="evidence" value="ECO:0007669"/>
    <property type="project" value="UniProtKB-KW"/>
</dbReference>
<dbReference type="SUPFAM" id="SSF56601">
    <property type="entry name" value="beta-lactamase/transpeptidase-like"/>
    <property type="match status" value="1"/>
</dbReference>
<evidence type="ECO:0000256" key="14">
    <source>
        <dbReference type="PIRSR" id="PIRSR618044-2"/>
    </source>
</evidence>
<evidence type="ECO:0000256" key="4">
    <source>
        <dbReference type="ARBA" id="ARBA00012448"/>
    </source>
</evidence>
<dbReference type="GO" id="GO:0009002">
    <property type="term" value="F:serine-type D-Ala-D-Ala carboxypeptidase activity"/>
    <property type="evidence" value="ECO:0007669"/>
    <property type="project" value="UniProtKB-EC"/>
</dbReference>
<evidence type="ECO:0000256" key="1">
    <source>
        <dbReference type="ARBA" id="ARBA00003217"/>
    </source>
</evidence>
<keyword evidence="7 16" id="KW-0732">Signal</keyword>
<dbReference type="SUPFAM" id="SSF69189">
    <property type="entry name" value="Penicillin-binding protein associated domain"/>
    <property type="match status" value="1"/>
</dbReference>
<evidence type="ECO:0000256" key="2">
    <source>
        <dbReference type="ARBA" id="ARBA00004752"/>
    </source>
</evidence>
<dbReference type="InterPro" id="IPR012907">
    <property type="entry name" value="Peptidase_S11_C"/>
</dbReference>
<feature type="active site" description="Acyl-ester intermediate" evidence="13">
    <location>
        <position position="57"/>
    </location>
</feature>
<evidence type="ECO:0000259" key="17">
    <source>
        <dbReference type="SMART" id="SM00936"/>
    </source>
</evidence>
<evidence type="ECO:0000256" key="13">
    <source>
        <dbReference type="PIRSR" id="PIRSR618044-1"/>
    </source>
</evidence>
<dbReference type="PANTHER" id="PTHR21581:SF6">
    <property type="entry name" value="TRAFFICKING PROTEIN PARTICLE COMPLEX SUBUNIT 12"/>
    <property type="match status" value="1"/>
</dbReference>
<comment type="pathway">
    <text evidence="2">Cell wall biogenesis; peptidoglycan biosynthesis.</text>
</comment>
<keyword evidence="8" id="KW-0378">Hydrolase</keyword>
<feature type="signal peptide" evidence="16">
    <location>
        <begin position="1"/>
        <end position="21"/>
    </location>
</feature>
<evidence type="ECO:0000256" key="7">
    <source>
        <dbReference type="ARBA" id="ARBA00022729"/>
    </source>
</evidence>
<feature type="chain" id="PRO_5012055686" description="serine-type D-Ala-D-Ala carboxypeptidase" evidence="16">
    <location>
        <begin position="22"/>
        <end position="389"/>
    </location>
</feature>
<feature type="active site" description="Proton acceptor" evidence="13">
    <location>
        <position position="60"/>
    </location>
</feature>
<comment type="function">
    <text evidence="1">Removes C-terminal D-alanyl residues from sugar-peptide cell wall precursors.</text>
</comment>
<sequence>MMRKSLISLFIATALTLPASAAAPPFETPAPVAYIKDLSSGAVLYAKDADRRMPPASMAKIMTVDVAFDLIKKGELSLDKMCTVRPETWQQWHGPQAGSTMFLSPGEQVSVRNLLHGIVTLSGNDASVVLAECIAGTEPAFVALMNAQAKRLGMANSHFGNPVGWPDGGVTYTTARDLGTLATATIENFPALYKEFYQQNEFTWGKTLGSNQPITQGNRNPILGKVAGADGLKTGHTQEAGYGFTGSAIQDGRRLVMVMAGLTSFNQRIGESTNFMNWGFRAWQSKPLFAAGKEVGKAKVQLGDAGEVGLVAPRDLAVTLPAGTAGAMRVKVVYDGPIKAPIKKGQHIANLVVTTGDTPPQTMPLVAAAAVDEAGFFGRIRAGLASLFA</sequence>
<dbReference type="InterPro" id="IPR018044">
    <property type="entry name" value="Peptidase_S11"/>
</dbReference>
<evidence type="ECO:0000256" key="11">
    <source>
        <dbReference type="ARBA" id="ARBA00023316"/>
    </source>
</evidence>
<dbReference type="Gene3D" id="2.60.410.10">
    <property type="entry name" value="D-Ala-D-Ala carboxypeptidase, C-terminal domain"/>
    <property type="match status" value="1"/>
</dbReference>
<dbReference type="SMART" id="SM00936">
    <property type="entry name" value="PBP5_C"/>
    <property type="match status" value="1"/>
</dbReference>
<keyword evidence="5 18" id="KW-0121">Carboxypeptidase</keyword>
<dbReference type="InterPro" id="IPR015956">
    <property type="entry name" value="Peniciliin-bd_prot_C_sf"/>
</dbReference>
<evidence type="ECO:0000256" key="5">
    <source>
        <dbReference type="ARBA" id="ARBA00022645"/>
    </source>
</evidence>
<dbReference type="AlphaFoldDB" id="A0A1X7GY93"/>
<keyword evidence="9" id="KW-0133">Cell shape</keyword>
<evidence type="ECO:0000256" key="16">
    <source>
        <dbReference type="SAM" id="SignalP"/>
    </source>
</evidence>
<gene>
    <name evidence="18" type="ORF">SAMN06295910_2480</name>
</gene>
<dbReference type="Proteomes" id="UP000192934">
    <property type="component" value="Chromosome I"/>
</dbReference>
<comment type="similarity">
    <text evidence="3 15">Belongs to the peptidase S11 family.</text>
</comment>
<dbReference type="Pfam" id="PF00768">
    <property type="entry name" value="Peptidase_S11"/>
    <property type="match status" value="1"/>
</dbReference>
<feature type="active site" evidence="13">
    <location>
        <position position="122"/>
    </location>
</feature>
<dbReference type="GO" id="GO:0008360">
    <property type="term" value="P:regulation of cell shape"/>
    <property type="evidence" value="ECO:0007669"/>
    <property type="project" value="UniProtKB-KW"/>
</dbReference>